<accession>A0AAV1KLE1</accession>
<gene>
    <name evidence="3" type="ORF">PARMNEM_LOCUS5225</name>
</gene>
<dbReference type="AlphaFoldDB" id="A0AAV1KLE1"/>
<dbReference type="Pfam" id="PF00078">
    <property type="entry name" value="RVT_1"/>
    <property type="match status" value="1"/>
</dbReference>
<dbReference type="SUPFAM" id="SSF56672">
    <property type="entry name" value="DNA/RNA polymerases"/>
    <property type="match status" value="1"/>
</dbReference>
<dbReference type="InterPro" id="IPR000477">
    <property type="entry name" value="RT_dom"/>
</dbReference>
<dbReference type="EMBL" id="CAVLGL010000057">
    <property type="protein sequence ID" value="CAK1583880.1"/>
    <property type="molecule type" value="Genomic_DNA"/>
</dbReference>
<reference evidence="3 4" key="1">
    <citation type="submission" date="2023-11" db="EMBL/GenBank/DDBJ databases">
        <authorList>
            <person name="Hedman E."/>
            <person name="Englund M."/>
            <person name="Stromberg M."/>
            <person name="Nyberg Akerstrom W."/>
            <person name="Nylinder S."/>
            <person name="Jareborg N."/>
            <person name="Kallberg Y."/>
            <person name="Kronander E."/>
        </authorList>
    </citation>
    <scope>NUCLEOTIDE SEQUENCE [LARGE SCALE GENOMIC DNA]</scope>
</reference>
<dbReference type="InterPro" id="IPR043502">
    <property type="entry name" value="DNA/RNA_pol_sf"/>
</dbReference>
<evidence type="ECO:0000313" key="3">
    <source>
        <dbReference type="EMBL" id="CAK1583880.1"/>
    </source>
</evidence>
<dbReference type="InterPro" id="IPR043128">
    <property type="entry name" value="Rev_trsase/Diguanyl_cyclase"/>
</dbReference>
<dbReference type="Proteomes" id="UP001314205">
    <property type="component" value="Unassembled WGS sequence"/>
</dbReference>
<comment type="caution">
    <text evidence="3">The sequence shown here is derived from an EMBL/GenBank/DDBJ whole genome shotgun (WGS) entry which is preliminary data.</text>
</comment>
<dbReference type="CDD" id="cd01647">
    <property type="entry name" value="RT_LTR"/>
    <property type="match status" value="1"/>
</dbReference>
<dbReference type="PANTHER" id="PTHR33064">
    <property type="entry name" value="POL PROTEIN"/>
    <property type="match status" value="1"/>
</dbReference>
<feature type="domain" description="Reverse transcriptase" evidence="2">
    <location>
        <begin position="1"/>
        <end position="80"/>
    </location>
</feature>
<proteinExistence type="predicted"/>
<dbReference type="Pfam" id="PF17919">
    <property type="entry name" value="RT_RNaseH_2"/>
    <property type="match status" value="1"/>
</dbReference>
<organism evidence="3 4">
    <name type="scientific">Parnassius mnemosyne</name>
    <name type="common">clouded apollo</name>
    <dbReference type="NCBI Taxonomy" id="213953"/>
    <lineage>
        <taxon>Eukaryota</taxon>
        <taxon>Metazoa</taxon>
        <taxon>Ecdysozoa</taxon>
        <taxon>Arthropoda</taxon>
        <taxon>Hexapoda</taxon>
        <taxon>Insecta</taxon>
        <taxon>Pterygota</taxon>
        <taxon>Neoptera</taxon>
        <taxon>Endopterygota</taxon>
        <taxon>Lepidoptera</taxon>
        <taxon>Glossata</taxon>
        <taxon>Ditrysia</taxon>
        <taxon>Papilionoidea</taxon>
        <taxon>Papilionidae</taxon>
        <taxon>Parnassiinae</taxon>
        <taxon>Parnassini</taxon>
        <taxon>Parnassius</taxon>
        <taxon>Driopa</taxon>
    </lineage>
</organism>
<dbReference type="GO" id="GO:0003964">
    <property type="term" value="F:RNA-directed DNA polymerase activity"/>
    <property type="evidence" value="ECO:0007669"/>
    <property type="project" value="UniProtKB-EC"/>
</dbReference>
<dbReference type="EC" id="2.7.7.49" evidence="1"/>
<dbReference type="InterPro" id="IPR041577">
    <property type="entry name" value="RT_RNaseH_2"/>
</dbReference>
<keyword evidence="4" id="KW-1185">Reference proteome</keyword>
<evidence type="ECO:0000313" key="4">
    <source>
        <dbReference type="Proteomes" id="UP001314205"/>
    </source>
</evidence>
<dbReference type="PROSITE" id="PS50878">
    <property type="entry name" value="RT_POL"/>
    <property type="match status" value="1"/>
</dbReference>
<evidence type="ECO:0000259" key="2">
    <source>
        <dbReference type="PROSITE" id="PS50878"/>
    </source>
</evidence>
<dbReference type="FunFam" id="3.30.70.270:FF:000020">
    <property type="entry name" value="Transposon Tf2-6 polyprotein-like Protein"/>
    <property type="match status" value="1"/>
</dbReference>
<dbReference type="InterPro" id="IPR051320">
    <property type="entry name" value="Viral_Replic_Matur_Polypro"/>
</dbReference>
<sequence length="236" mass="26573">MTPGLKNAGQTFQRFIHEVLHGLYFVFAFIDDLLVASPDKETHETHLRTVLQRLEDNGISINPSKCICGQKEVQFLGFTVSKEGIKPPTEKVRVIIDYAKPNTIEELTPFLGMVNFYREHIPKAAEIQAPLQAYLHNTKKKDKMLIGWNDEATKAFEACKAAIQNAALLAHPSHEATLAIFSDASKLSVGAVLQQYINGKWQQLGYFSKKFDHSTESYSLSTWLSSTSEKRSRVET</sequence>
<dbReference type="FunFam" id="3.30.70.270:FF:000003">
    <property type="entry name" value="Transposon Ty3-G Gag-Pol polyprotein"/>
    <property type="match status" value="1"/>
</dbReference>
<dbReference type="Gene3D" id="3.30.70.270">
    <property type="match status" value="2"/>
</dbReference>
<dbReference type="PANTHER" id="PTHR33064:SF37">
    <property type="entry name" value="RIBONUCLEASE H"/>
    <property type="match status" value="1"/>
</dbReference>
<name>A0AAV1KLE1_9NEOP</name>
<evidence type="ECO:0000256" key="1">
    <source>
        <dbReference type="ARBA" id="ARBA00012493"/>
    </source>
</evidence>
<protein>
    <recommendedName>
        <fullName evidence="1">RNA-directed DNA polymerase</fullName>
        <ecNumber evidence="1">2.7.7.49</ecNumber>
    </recommendedName>
</protein>